<feature type="domain" description="Cation efflux protein cytoplasmic" evidence="11">
    <location>
        <begin position="239"/>
        <end position="311"/>
    </location>
</feature>
<accession>A0ABV0JCA2</accession>
<dbReference type="InterPro" id="IPR036837">
    <property type="entry name" value="Cation_efflux_CTD_sf"/>
</dbReference>
<gene>
    <name evidence="12" type="ORF">NC998_20165</name>
</gene>
<dbReference type="Pfam" id="PF01545">
    <property type="entry name" value="Cation_efflux"/>
    <property type="match status" value="1"/>
</dbReference>
<feature type="compositionally biased region" description="Basic and acidic residues" evidence="8">
    <location>
        <begin position="1"/>
        <end position="14"/>
    </location>
</feature>
<protein>
    <submittedName>
        <fullName evidence="12">Cation diffusion facilitator family transporter</fullName>
    </submittedName>
</protein>
<dbReference type="SUPFAM" id="SSF161111">
    <property type="entry name" value="Cation efflux protein transmembrane domain-like"/>
    <property type="match status" value="1"/>
</dbReference>
<comment type="caution">
    <text evidence="12">The sequence shown here is derived from an EMBL/GenBank/DDBJ whole genome shotgun (WGS) entry which is preliminary data.</text>
</comment>
<feature type="transmembrane region" description="Helical" evidence="9">
    <location>
        <begin position="38"/>
        <end position="60"/>
    </location>
</feature>
<keyword evidence="7 9" id="KW-0472">Membrane</keyword>
<name>A0ABV0JCA2_9CYAN</name>
<evidence type="ECO:0000256" key="5">
    <source>
        <dbReference type="ARBA" id="ARBA00022989"/>
    </source>
</evidence>
<evidence type="ECO:0000259" key="11">
    <source>
        <dbReference type="Pfam" id="PF16916"/>
    </source>
</evidence>
<evidence type="ECO:0000256" key="1">
    <source>
        <dbReference type="ARBA" id="ARBA00004141"/>
    </source>
</evidence>
<dbReference type="NCBIfam" id="TIGR01297">
    <property type="entry name" value="CDF"/>
    <property type="match status" value="1"/>
</dbReference>
<keyword evidence="3" id="KW-0813">Transport</keyword>
<evidence type="ECO:0000259" key="10">
    <source>
        <dbReference type="Pfam" id="PF01545"/>
    </source>
</evidence>
<keyword evidence="6" id="KW-0406">Ion transport</keyword>
<dbReference type="InterPro" id="IPR050681">
    <property type="entry name" value="CDF/SLC30A"/>
</dbReference>
<dbReference type="InterPro" id="IPR027470">
    <property type="entry name" value="Cation_efflux_CTD"/>
</dbReference>
<evidence type="ECO:0000256" key="2">
    <source>
        <dbReference type="ARBA" id="ARBA00008873"/>
    </source>
</evidence>
<evidence type="ECO:0000256" key="7">
    <source>
        <dbReference type="ARBA" id="ARBA00023136"/>
    </source>
</evidence>
<dbReference type="PANTHER" id="PTHR11562:SF17">
    <property type="entry name" value="RE54080P-RELATED"/>
    <property type="match status" value="1"/>
</dbReference>
<evidence type="ECO:0000256" key="8">
    <source>
        <dbReference type="SAM" id="MobiDB-lite"/>
    </source>
</evidence>
<dbReference type="Proteomes" id="UP001464891">
    <property type="component" value="Unassembled WGS sequence"/>
</dbReference>
<dbReference type="Pfam" id="PF16916">
    <property type="entry name" value="ZT_dimer"/>
    <property type="match status" value="1"/>
</dbReference>
<dbReference type="InterPro" id="IPR058533">
    <property type="entry name" value="Cation_efflux_TM"/>
</dbReference>
<dbReference type="RefSeq" id="WP_190440134.1">
    <property type="nucleotide sequence ID" value="NZ_JAMPKM010000014.1"/>
</dbReference>
<evidence type="ECO:0000256" key="6">
    <source>
        <dbReference type="ARBA" id="ARBA00023065"/>
    </source>
</evidence>
<evidence type="ECO:0000313" key="13">
    <source>
        <dbReference type="Proteomes" id="UP001464891"/>
    </source>
</evidence>
<proteinExistence type="inferred from homology"/>
<dbReference type="Gene3D" id="1.20.1510.10">
    <property type="entry name" value="Cation efflux protein transmembrane domain"/>
    <property type="match status" value="1"/>
</dbReference>
<organism evidence="12 13">
    <name type="scientific">Trichocoleus desertorum GB2-A4</name>
    <dbReference type="NCBI Taxonomy" id="2933944"/>
    <lineage>
        <taxon>Bacteria</taxon>
        <taxon>Bacillati</taxon>
        <taxon>Cyanobacteriota</taxon>
        <taxon>Cyanophyceae</taxon>
        <taxon>Leptolyngbyales</taxon>
        <taxon>Trichocoleusaceae</taxon>
        <taxon>Trichocoleus</taxon>
    </lineage>
</organism>
<feature type="transmembrane region" description="Helical" evidence="9">
    <location>
        <begin position="208"/>
        <end position="225"/>
    </location>
</feature>
<feature type="transmembrane region" description="Helical" evidence="9">
    <location>
        <begin position="177"/>
        <end position="202"/>
    </location>
</feature>
<feature type="compositionally biased region" description="Basic residues" evidence="8">
    <location>
        <begin position="19"/>
        <end position="28"/>
    </location>
</feature>
<dbReference type="PANTHER" id="PTHR11562">
    <property type="entry name" value="CATION EFFLUX PROTEIN/ ZINC TRANSPORTER"/>
    <property type="match status" value="1"/>
</dbReference>
<dbReference type="InterPro" id="IPR027469">
    <property type="entry name" value="Cation_efflux_TMD_sf"/>
</dbReference>
<dbReference type="EMBL" id="JAMPKM010000014">
    <property type="protein sequence ID" value="MEP0819419.1"/>
    <property type="molecule type" value="Genomic_DNA"/>
</dbReference>
<sequence length="326" mass="35612">MSEHTSRHRDRDHQQQQGHHGHHHSHGHHHRLANYNRAFVIGLSLNLGFVLTEAVFGVLAHSVSLLADAGHNLSDVLGLALAWGASLLAQRKPSRRYTYGWRRSSVLAAFFNAIFLLVVTGGIAWEAIARLVRSAPLPEVAGSTMIGVAALGIVINGATAALFLAGRKHDLNIRAAFLHMVADAIVSLGVVLAGLAILLTQWFWLDPAFSLVVSAIIITSTWQLLKEAFSLSMDAVPTQINEQAVWTYLTERVGVTQVHDLHIWGMSTTETALTAHLVMPQGHPGDAFLAQMAQELHDFFGIEHTTLQIETVNSCQACALEPEHRV</sequence>
<comment type="subcellular location">
    <subcellularLocation>
        <location evidence="1">Membrane</location>
        <topology evidence="1">Multi-pass membrane protein</topology>
    </subcellularLocation>
</comment>
<feature type="domain" description="Cation efflux protein transmembrane" evidence="10">
    <location>
        <begin position="41"/>
        <end position="230"/>
    </location>
</feature>
<feature type="transmembrane region" description="Helical" evidence="9">
    <location>
        <begin position="109"/>
        <end position="128"/>
    </location>
</feature>
<feature type="transmembrane region" description="Helical" evidence="9">
    <location>
        <begin position="140"/>
        <end position="165"/>
    </location>
</feature>
<evidence type="ECO:0000256" key="9">
    <source>
        <dbReference type="SAM" id="Phobius"/>
    </source>
</evidence>
<reference evidence="12 13" key="1">
    <citation type="submission" date="2022-04" db="EMBL/GenBank/DDBJ databases">
        <title>Positive selection, recombination, and allopatry shape intraspecific diversity of widespread and dominant cyanobacteria.</title>
        <authorList>
            <person name="Wei J."/>
            <person name="Shu W."/>
            <person name="Hu C."/>
        </authorList>
    </citation>
    <scope>NUCLEOTIDE SEQUENCE [LARGE SCALE GENOMIC DNA]</scope>
    <source>
        <strain evidence="12 13">GB2-A4</strain>
    </source>
</reference>
<evidence type="ECO:0000313" key="12">
    <source>
        <dbReference type="EMBL" id="MEP0819419.1"/>
    </source>
</evidence>
<keyword evidence="4 9" id="KW-0812">Transmembrane</keyword>
<keyword evidence="13" id="KW-1185">Reference proteome</keyword>
<evidence type="ECO:0000256" key="4">
    <source>
        <dbReference type="ARBA" id="ARBA00022692"/>
    </source>
</evidence>
<evidence type="ECO:0000256" key="3">
    <source>
        <dbReference type="ARBA" id="ARBA00022448"/>
    </source>
</evidence>
<dbReference type="SUPFAM" id="SSF160240">
    <property type="entry name" value="Cation efflux protein cytoplasmic domain-like"/>
    <property type="match status" value="1"/>
</dbReference>
<comment type="similarity">
    <text evidence="2">Belongs to the cation diffusion facilitator (CDF) transporter (TC 2.A.4) family. SLC30A subfamily.</text>
</comment>
<feature type="region of interest" description="Disordered" evidence="8">
    <location>
        <begin position="1"/>
        <end position="28"/>
    </location>
</feature>
<feature type="transmembrane region" description="Helical" evidence="9">
    <location>
        <begin position="72"/>
        <end position="89"/>
    </location>
</feature>
<keyword evidence="5 9" id="KW-1133">Transmembrane helix</keyword>
<dbReference type="InterPro" id="IPR002524">
    <property type="entry name" value="Cation_efflux"/>
</dbReference>